<dbReference type="PANTHER" id="PTHR10773:SF19">
    <property type="match status" value="1"/>
</dbReference>
<name>A0ABD0SWA3_LOXSC</name>
<dbReference type="EMBL" id="JBEDNZ010000014">
    <property type="protein sequence ID" value="KAL0830044.1"/>
    <property type="molecule type" value="Genomic_DNA"/>
</dbReference>
<gene>
    <name evidence="1" type="ORF">ABMA28_003502</name>
</gene>
<evidence type="ECO:0000313" key="2">
    <source>
        <dbReference type="Proteomes" id="UP001549921"/>
    </source>
</evidence>
<dbReference type="AlphaFoldDB" id="A0ABD0SWA3"/>
<sequence length="278" mass="33057">MGSLAKQRDFISKHISEINPKYRYKKLFNNRKNKHAFYLTIKTFFKNTLGIKVRPIRTVIEKMNSYGIVKPERRRKHENHGTKISNDLLAEVKKHIESIPRIESHYLIYLYRDYRKDCQNNGRDFVEINIYRKVFKEDYNISFFTPKKDQCCDCVAFENASPVDKEKIEEKYRLHLKEKDLSREEKLRDKEMIDDNNISRLNCLNFTICELKADLTKCCFWTEVEGQKGANEIGSCVFKYLEEKSVSSSGKLNITFYSDNCCGQQKNQFVFSMYIYEL</sequence>
<reference evidence="1 2" key="1">
    <citation type="submission" date="2024-06" db="EMBL/GenBank/DDBJ databases">
        <title>A chromosome-level genome assembly of beet webworm, Loxostege sticticalis.</title>
        <authorList>
            <person name="Zhang Y."/>
        </authorList>
    </citation>
    <scope>NUCLEOTIDE SEQUENCE [LARGE SCALE GENOMIC DNA]</scope>
    <source>
        <strain evidence="1">AQ028</strain>
        <tissue evidence="1">Male pupae</tissue>
    </source>
</reference>
<accession>A0ABD0SWA3</accession>
<comment type="caution">
    <text evidence="1">The sequence shown here is derived from an EMBL/GenBank/DDBJ whole genome shotgun (WGS) entry which is preliminary data.</text>
</comment>
<dbReference type="PANTHER" id="PTHR10773">
    <property type="entry name" value="DNA-DIRECTED RNA POLYMERASES I, II, AND III SUBUNIT RPABC2"/>
    <property type="match status" value="1"/>
</dbReference>
<organism evidence="1 2">
    <name type="scientific">Loxostege sticticalis</name>
    <name type="common">Beet webworm moth</name>
    <dbReference type="NCBI Taxonomy" id="481309"/>
    <lineage>
        <taxon>Eukaryota</taxon>
        <taxon>Metazoa</taxon>
        <taxon>Ecdysozoa</taxon>
        <taxon>Arthropoda</taxon>
        <taxon>Hexapoda</taxon>
        <taxon>Insecta</taxon>
        <taxon>Pterygota</taxon>
        <taxon>Neoptera</taxon>
        <taxon>Endopterygota</taxon>
        <taxon>Lepidoptera</taxon>
        <taxon>Glossata</taxon>
        <taxon>Ditrysia</taxon>
        <taxon>Pyraloidea</taxon>
        <taxon>Crambidae</taxon>
        <taxon>Pyraustinae</taxon>
        <taxon>Loxostege</taxon>
    </lineage>
</organism>
<dbReference type="Proteomes" id="UP001549921">
    <property type="component" value="Unassembled WGS sequence"/>
</dbReference>
<proteinExistence type="predicted"/>
<protein>
    <submittedName>
        <fullName evidence="1">Uncharacterized protein</fullName>
    </submittedName>
</protein>
<evidence type="ECO:0000313" key="1">
    <source>
        <dbReference type="EMBL" id="KAL0830044.1"/>
    </source>
</evidence>